<dbReference type="PANTHER" id="PTHR43046">
    <property type="entry name" value="GDP-MANNOSE MANNOSYL HYDROLASE"/>
    <property type="match status" value="1"/>
</dbReference>
<evidence type="ECO:0000256" key="2">
    <source>
        <dbReference type="ARBA" id="ARBA00022801"/>
    </source>
</evidence>
<evidence type="ECO:0000259" key="3">
    <source>
        <dbReference type="PROSITE" id="PS51462"/>
    </source>
</evidence>
<sequence>MATPEYIRELRDAGVGRSLLFLPGVTAVVLDGAGRVLLGQRVDTGRWALVGGIAEPGEQPALTAAREVLEETGVRVVPERVVSVQGMPELEYPNGDRCQFMDITFRCRPVGGEARVNDDESLAVGWFAPDALPKLDEATLRRIEQARGEGPAWFEPAGEFEA</sequence>
<accession>A0ABW2GA82</accession>
<name>A0ABW2GA82_9ACTN</name>
<dbReference type="PANTHER" id="PTHR43046:SF16">
    <property type="entry name" value="ADP-RIBOSE PYROPHOSPHATASE YJHB-RELATED"/>
    <property type="match status" value="1"/>
</dbReference>
<evidence type="ECO:0000313" key="5">
    <source>
        <dbReference type="Proteomes" id="UP001596413"/>
    </source>
</evidence>
<dbReference type="InterPro" id="IPR015797">
    <property type="entry name" value="NUDIX_hydrolase-like_dom_sf"/>
</dbReference>
<comment type="cofactor">
    <cofactor evidence="1">
        <name>Mg(2+)</name>
        <dbReference type="ChEBI" id="CHEBI:18420"/>
    </cofactor>
</comment>
<dbReference type="PROSITE" id="PS51462">
    <property type="entry name" value="NUDIX"/>
    <property type="match status" value="1"/>
</dbReference>
<dbReference type="EMBL" id="JBHSZO010000006">
    <property type="protein sequence ID" value="MFC7217689.1"/>
    <property type="molecule type" value="Genomic_DNA"/>
</dbReference>
<evidence type="ECO:0000256" key="1">
    <source>
        <dbReference type="ARBA" id="ARBA00001946"/>
    </source>
</evidence>
<dbReference type="Proteomes" id="UP001596413">
    <property type="component" value="Unassembled WGS sequence"/>
</dbReference>
<dbReference type="RefSeq" id="WP_386412695.1">
    <property type="nucleotide sequence ID" value="NZ_JBHSZO010000006.1"/>
</dbReference>
<feature type="domain" description="Nudix hydrolase" evidence="3">
    <location>
        <begin position="20"/>
        <end position="149"/>
    </location>
</feature>
<keyword evidence="2" id="KW-0378">Hydrolase</keyword>
<dbReference type="InterPro" id="IPR000086">
    <property type="entry name" value="NUDIX_hydrolase_dom"/>
</dbReference>
<comment type="caution">
    <text evidence="4">The sequence shown here is derived from an EMBL/GenBank/DDBJ whole genome shotgun (WGS) entry which is preliminary data.</text>
</comment>
<reference evidence="5" key="1">
    <citation type="journal article" date="2019" name="Int. J. Syst. Evol. Microbiol.">
        <title>The Global Catalogue of Microorganisms (GCM) 10K type strain sequencing project: providing services to taxonomists for standard genome sequencing and annotation.</title>
        <authorList>
            <consortium name="The Broad Institute Genomics Platform"/>
            <consortium name="The Broad Institute Genome Sequencing Center for Infectious Disease"/>
            <person name="Wu L."/>
            <person name="Ma J."/>
        </authorList>
    </citation>
    <scope>NUCLEOTIDE SEQUENCE [LARGE SCALE GENOMIC DNA]</scope>
    <source>
        <strain evidence="5">CGMCC 1.13681</strain>
    </source>
</reference>
<dbReference type="Pfam" id="PF00293">
    <property type="entry name" value="NUDIX"/>
    <property type="match status" value="1"/>
</dbReference>
<organism evidence="4 5">
    <name type="scientific">Streptomyces polyrhachis</name>
    <dbReference type="NCBI Taxonomy" id="1282885"/>
    <lineage>
        <taxon>Bacteria</taxon>
        <taxon>Bacillati</taxon>
        <taxon>Actinomycetota</taxon>
        <taxon>Actinomycetes</taxon>
        <taxon>Kitasatosporales</taxon>
        <taxon>Streptomycetaceae</taxon>
        <taxon>Streptomyces</taxon>
    </lineage>
</organism>
<evidence type="ECO:0000313" key="4">
    <source>
        <dbReference type="EMBL" id="MFC7217689.1"/>
    </source>
</evidence>
<dbReference type="CDD" id="cd18879">
    <property type="entry name" value="NUDIX_Hydrolase"/>
    <property type="match status" value="1"/>
</dbReference>
<dbReference type="InterPro" id="IPR020084">
    <property type="entry name" value="NUDIX_hydrolase_CS"/>
</dbReference>
<keyword evidence="5" id="KW-1185">Reference proteome</keyword>
<proteinExistence type="predicted"/>
<protein>
    <submittedName>
        <fullName evidence="4">NUDIX domain-containing protein</fullName>
    </submittedName>
</protein>
<dbReference type="Gene3D" id="3.90.79.10">
    <property type="entry name" value="Nucleoside Triphosphate Pyrophosphohydrolase"/>
    <property type="match status" value="1"/>
</dbReference>
<dbReference type="PROSITE" id="PS00893">
    <property type="entry name" value="NUDIX_BOX"/>
    <property type="match status" value="1"/>
</dbReference>
<gene>
    <name evidence="4" type="ORF">ACFQLX_05810</name>
</gene>
<dbReference type="SUPFAM" id="SSF55811">
    <property type="entry name" value="Nudix"/>
    <property type="match status" value="1"/>
</dbReference>